<organism evidence="3 4">
    <name type="scientific">Phytophthora fragariaefolia</name>
    <dbReference type="NCBI Taxonomy" id="1490495"/>
    <lineage>
        <taxon>Eukaryota</taxon>
        <taxon>Sar</taxon>
        <taxon>Stramenopiles</taxon>
        <taxon>Oomycota</taxon>
        <taxon>Peronosporomycetes</taxon>
        <taxon>Peronosporales</taxon>
        <taxon>Peronosporaceae</taxon>
        <taxon>Phytophthora</taxon>
    </lineage>
</organism>
<reference evidence="3" key="1">
    <citation type="submission" date="2023-04" db="EMBL/GenBank/DDBJ databases">
        <title>Phytophthora fragariaefolia NBRC 109709.</title>
        <authorList>
            <person name="Ichikawa N."/>
            <person name="Sato H."/>
            <person name="Tonouchi N."/>
        </authorList>
    </citation>
    <scope>NUCLEOTIDE SEQUENCE</scope>
    <source>
        <strain evidence="3">NBRC 109709</strain>
    </source>
</reference>
<sequence length="361" mass="39826">MLLLRLLSLLLLPLAAAQQCVHYSQDDLLSRLEVRVPKCLGGSASPAALATLTERFVANEFDRHQPLALMLFSNSSDVLRALAGAVGSALFGAARSPHTVQHVDLQALLEPARASNYDMKQTLRAALAAPLRACPQRSLFVLGNVQALDDAALPVLDVFLDPLNGKRAQFQHYVEGKASRAFDCTNSVFLFLYKITTSQPLGVGLGASGNWREFLMQQWTRSEGTIEEFTPQAFVGRLTDALAVFPPDGDDTPDESYEEFKKTREWHQMCELQSFEKEGHTEQADASTEDFAAAALSLVVDNVAVGAPMIPGAIFMLSIPAYLLILTRAKRWNGETTNQEWGAIHRRSSNNRRKKRKARSK</sequence>
<comment type="caution">
    <text evidence="3">The sequence shown here is derived from an EMBL/GenBank/DDBJ whole genome shotgun (WGS) entry which is preliminary data.</text>
</comment>
<evidence type="ECO:0000256" key="2">
    <source>
        <dbReference type="SAM" id="SignalP"/>
    </source>
</evidence>
<protein>
    <submittedName>
        <fullName evidence="3">Unnamed protein product</fullName>
    </submittedName>
</protein>
<proteinExistence type="predicted"/>
<keyword evidence="4" id="KW-1185">Reference proteome</keyword>
<dbReference type="AlphaFoldDB" id="A0A9W6XYS7"/>
<keyword evidence="1" id="KW-1133">Transmembrane helix</keyword>
<keyword evidence="1" id="KW-0472">Membrane</keyword>
<dbReference type="GO" id="GO:0005524">
    <property type="term" value="F:ATP binding"/>
    <property type="evidence" value="ECO:0007669"/>
    <property type="project" value="InterPro"/>
</dbReference>
<accession>A0A9W6XYS7</accession>
<dbReference type="GO" id="GO:0005737">
    <property type="term" value="C:cytoplasm"/>
    <property type="evidence" value="ECO:0007669"/>
    <property type="project" value="UniProtKB-ARBA"/>
</dbReference>
<dbReference type="PANTHER" id="PTHR10760">
    <property type="entry name" value="TORSIN"/>
    <property type="match status" value="1"/>
</dbReference>
<gene>
    <name evidence="3" type="ORF">Pfra01_001846300</name>
</gene>
<dbReference type="EMBL" id="BSXT01002279">
    <property type="protein sequence ID" value="GMF48136.1"/>
    <property type="molecule type" value="Genomic_DNA"/>
</dbReference>
<evidence type="ECO:0000313" key="3">
    <source>
        <dbReference type="EMBL" id="GMF48136.1"/>
    </source>
</evidence>
<dbReference type="InterPro" id="IPR010448">
    <property type="entry name" value="Torsin"/>
</dbReference>
<evidence type="ECO:0000256" key="1">
    <source>
        <dbReference type="SAM" id="Phobius"/>
    </source>
</evidence>
<feature type="chain" id="PRO_5040989079" evidence="2">
    <location>
        <begin position="18"/>
        <end position="361"/>
    </location>
</feature>
<dbReference type="OrthoDB" id="113143at2759"/>
<feature type="signal peptide" evidence="2">
    <location>
        <begin position="1"/>
        <end position="17"/>
    </location>
</feature>
<keyword evidence="1" id="KW-0812">Transmembrane</keyword>
<keyword evidence="2" id="KW-0732">Signal</keyword>
<dbReference type="PANTHER" id="PTHR10760:SF2">
    <property type="entry name" value="LD13476P-RELATED"/>
    <property type="match status" value="1"/>
</dbReference>
<feature type="transmembrane region" description="Helical" evidence="1">
    <location>
        <begin position="305"/>
        <end position="325"/>
    </location>
</feature>
<dbReference type="GO" id="GO:0016887">
    <property type="term" value="F:ATP hydrolysis activity"/>
    <property type="evidence" value="ECO:0007669"/>
    <property type="project" value="InterPro"/>
</dbReference>
<evidence type="ECO:0000313" key="4">
    <source>
        <dbReference type="Proteomes" id="UP001165121"/>
    </source>
</evidence>
<dbReference type="Proteomes" id="UP001165121">
    <property type="component" value="Unassembled WGS sequence"/>
</dbReference>
<name>A0A9W6XYS7_9STRA</name>